<keyword evidence="5" id="KW-0479">Metal-binding</keyword>
<evidence type="ECO:0008006" key="12">
    <source>
        <dbReference type="Google" id="ProtNLM"/>
    </source>
</evidence>
<evidence type="ECO:0000256" key="2">
    <source>
        <dbReference type="ARBA" id="ARBA00004123"/>
    </source>
</evidence>
<dbReference type="AlphaFoldDB" id="A0A7J7H0D1"/>
<evidence type="ECO:0000259" key="8">
    <source>
        <dbReference type="Pfam" id="PF13359"/>
    </source>
</evidence>
<protein>
    <recommendedName>
        <fullName evidence="12">DDE Tnp4 domain-containing protein</fullName>
    </recommendedName>
</protein>
<gene>
    <name evidence="10" type="ORF">HYC85_016701</name>
</gene>
<evidence type="ECO:0000256" key="4">
    <source>
        <dbReference type="ARBA" id="ARBA00022722"/>
    </source>
</evidence>
<reference evidence="10 11" key="2">
    <citation type="submission" date="2020-07" db="EMBL/GenBank/DDBJ databases">
        <title>Genome assembly of wild tea tree DASZ reveals pedigree and selection history of tea varieties.</title>
        <authorList>
            <person name="Zhang W."/>
        </authorList>
    </citation>
    <scope>NUCLEOTIDE SEQUENCE [LARGE SCALE GENOMIC DNA]</scope>
    <source>
        <strain evidence="11">cv. G240</strain>
        <tissue evidence="10">Leaf</tissue>
    </source>
</reference>
<evidence type="ECO:0000256" key="3">
    <source>
        <dbReference type="ARBA" id="ARBA00006958"/>
    </source>
</evidence>
<dbReference type="PANTHER" id="PTHR22930">
    <property type="match status" value="1"/>
</dbReference>
<evidence type="ECO:0000259" key="9">
    <source>
        <dbReference type="Pfam" id="PF26138"/>
    </source>
</evidence>
<keyword evidence="6" id="KW-0378">Hydrolase</keyword>
<dbReference type="GO" id="GO:0004518">
    <property type="term" value="F:nuclease activity"/>
    <property type="evidence" value="ECO:0007669"/>
    <property type="project" value="UniProtKB-KW"/>
</dbReference>
<keyword evidence="7" id="KW-0539">Nucleus</keyword>
<dbReference type="GO" id="GO:0005634">
    <property type="term" value="C:nucleus"/>
    <property type="evidence" value="ECO:0007669"/>
    <property type="project" value="UniProtKB-SubCell"/>
</dbReference>
<evidence type="ECO:0000313" key="11">
    <source>
        <dbReference type="Proteomes" id="UP000593564"/>
    </source>
</evidence>
<feature type="domain" description="DDE Tnp4" evidence="8">
    <location>
        <begin position="182"/>
        <end position="342"/>
    </location>
</feature>
<dbReference type="InterPro" id="IPR027806">
    <property type="entry name" value="HARBI1_dom"/>
</dbReference>
<dbReference type="Proteomes" id="UP000593564">
    <property type="component" value="Unassembled WGS sequence"/>
</dbReference>
<accession>A0A7J7H0D1</accession>
<evidence type="ECO:0000256" key="1">
    <source>
        <dbReference type="ARBA" id="ARBA00001968"/>
    </source>
</evidence>
<evidence type="ECO:0000256" key="5">
    <source>
        <dbReference type="ARBA" id="ARBA00022723"/>
    </source>
</evidence>
<comment type="similarity">
    <text evidence="3">Belongs to the HARBI1 family.</text>
</comment>
<organism evidence="10 11">
    <name type="scientific">Camellia sinensis</name>
    <name type="common">Tea plant</name>
    <name type="synonym">Thea sinensis</name>
    <dbReference type="NCBI Taxonomy" id="4442"/>
    <lineage>
        <taxon>Eukaryota</taxon>
        <taxon>Viridiplantae</taxon>
        <taxon>Streptophyta</taxon>
        <taxon>Embryophyta</taxon>
        <taxon>Tracheophyta</taxon>
        <taxon>Spermatophyta</taxon>
        <taxon>Magnoliopsida</taxon>
        <taxon>eudicotyledons</taxon>
        <taxon>Gunneridae</taxon>
        <taxon>Pentapetalae</taxon>
        <taxon>asterids</taxon>
        <taxon>Ericales</taxon>
        <taxon>Theaceae</taxon>
        <taxon>Camellia</taxon>
    </lineage>
</organism>
<evidence type="ECO:0000256" key="7">
    <source>
        <dbReference type="ARBA" id="ARBA00023242"/>
    </source>
</evidence>
<evidence type="ECO:0000256" key="6">
    <source>
        <dbReference type="ARBA" id="ARBA00022801"/>
    </source>
</evidence>
<name>A0A7J7H0D1_CAMSI</name>
<sequence>MDNNECSDSTMDLFEAFVALQEVVSSINYVCGVYIIVLQVALERYQSRLDIKRSPHPFQAQLDYLNRLVKDSDIDCHEQLRVNRHTFMCLCTLVRSVGLSDSKYVLLEEKVAMFLNVIAHDYKNRNIKFNFMRSGQTVSQYFNDVLKAILRLQGVLLKTPEPITANCTDDRWRCFQNCLGALDGTYVRVRVPAIDKPRYRTQKGEIATNVLGVCSQDMQFIYVLPGWEGSASDSRVLRDAVNRPNGLKVPMGFYYLVDAGYTNGEGFLAPYRGQRYHLSTWREGGIPVNPEEFFNMKHSAARNVIERCFGLLKIRWAILRTASYYPIKTQGRIITACCLLHNLIRREMPVDPFEFELNNTPIPQPDLGEEFINTVEPSNQWSDWRDTLANIMFNEWQANRGVGGNPP</sequence>
<dbReference type="Pfam" id="PF26138">
    <property type="entry name" value="DUF8040"/>
    <property type="match status" value="1"/>
</dbReference>
<reference evidence="11" key="1">
    <citation type="journal article" date="2020" name="Nat. Commun.">
        <title>Genome assembly of wild tea tree DASZ reveals pedigree and selection history of tea varieties.</title>
        <authorList>
            <person name="Zhang W."/>
            <person name="Zhang Y."/>
            <person name="Qiu H."/>
            <person name="Guo Y."/>
            <person name="Wan H."/>
            <person name="Zhang X."/>
            <person name="Scossa F."/>
            <person name="Alseekh S."/>
            <person name="Zhang Q."/>
            <person name="Wang P."/>
            <person name="Xu L."/>
            <person name="Schmidt M.H."/>
            <person name="Jia X."/>
            <person name="Li D."/>
            <person name="Zhu A."/>
            <person name="Guo F."/>
            <person name="Chen W."/>
            <person name="Ni D."/>
            <person name="Usadel B."/>
            <person name="Fernie A.R."/>
            <person name="Wen W."/>
        </authorList>
    </citation>
    <scope>NUCLEOTIDE SEQUENCE [LARGE SCALE GENOMIC DNA]</scope>
    <source>
        <strain evidence="11">cv. G240</strain>
    </source>
</reference>
<keyword evidence="11" id="KW-1185">Reference proteome</keyword>
<keyword evidence="4" id="KW-0540">Nuclease</keyword>
<dbReference type="GO" id="GO:0046872">
    <property type="term" value="F:metal ion binding"/>
    <property type="evidence" value="ECO:0007669"/>
    <property type="project" value="UniProtKB-KW"/>
</dbReference>
<dbReference type="InterPro" id="IPR045249">
    <property type="entry name" value="HARBI1-like"/>
</dbReference>
<feature type="domain" description="DUF8040" evidence="9">
    <location>
        <begin position="63"/>
        <end position="150"/>
    </location>
</feature>
<dbReference type="GO" id="GO:0016787">
    <property type="term" value="F:hydrolase activity"/>
    <property type="evidence" value="ECO:0007669"/>
    <property type="project" value="UniProtKB-KW"/>
</dbReference>
<dbReference type="EMBL" id="JACBKZ010000007">
    <property type="protein sequence ID" value="KAF5946473.1"/>
    <property type="molecule type" value="Genomic_DNA"/>
</dbReference>
<comment type="caution">
    <text evidence="10">The sequence shown here is derived from an EMBL/GenBank/DDBJ whole genome shotgun (WGS) entry which is preliminary data.</text>
</comment>
<comment type="cofactor">
    <cofactor evidence="1">
        <name>a divalent metal cation</name>
        <dbReference type="ChEBI" id="CHEBI:60240"/>
    </cofactor>
</comment>
<evidence type="ECO:0000313" key="10">
    <source>
        <dbReference type="EMBL" id="KAF5946473.1"/>
    </source>
</evidence>
<dbReference type="Pfam" id="PF13359">
    <property type="entry name" value="DDE_Tnp_4"/>
    <property type="match status" value="1"/>
</dbReference>
<comment type="subcellular location">
    <subcellularLocation>
        <location evidence="2">Nucleus</location>
    </subcellularLocation>
</comment>
<dbReference type="PANTHER" id="PTHR22930:SF293">
    <property type="entry name" value="PROTEIN ALP1-LIKE"/>
    <property type="match status" value="1"/>
</dbReference>
<proteinExistence type="inferred from homology"/>
<dbReference type="InterPro" id="IPR058353">
    <property type="entry name" value="DUF8040"/>
</dbReference>